<comment type="subcellular location">
    <subcellularLocation>
        <location evidence="2">Membrane</location>
    </subcellularLocation>
</comment>
<dbReference type="GO" id="GO:0005524">
    <property type="term" value="F:ATP binding"/>
    <property type="evidence" value="ECO:0007669"/>
    <property type="project" value="UniProtKB-KW"/>
</dbReference>
<evidence type="ECO:0000256" key="4">
    <source>
        <dbReference type="ARBA" id="ARBA00022553"/>
    </source>
</evidence>
<comment type="caution">
    <text evidence="13">The sequence shown here is derived from an EMBL/GenBank/DDBJ whole genome shotgun (WGS) entry which is preliminary data.</text>
</comment>
<dbReference type="EMBL" id="JABBNT010000002">
    <property type="protein sequence ID" value="NMM44491.1"/>
    <property type="molecule type" value="Genomic_DNA"/>
</dbReference>
<dbReference type="PRINTS" id="PR00344">
    <property type="entry name" value="BCTRLSENSOR"/>
</dbReference>
<dbReference type="EC" id="2.7.13.3" evidence="3"/>
<keyword evidence="11" id="KW-1133">Transmembrane helix</keyword>
<gene>
    <name evidence="13" type="ORF">HH303_08370</name>
</gene>
<dbReference type="AlphaFoldDB" id="A0A7Y0E118"/>
<dbReference type="InterPro" id="IPR004358">
    <property type="entry name" value="Sig_transdc_His_kin-like_C"/>
</dbReference>
<evidence type="ECO:0000256" key="7">
    <source>
        <dbReference type="ARBA" id="ARBA00022777"/>
    </source>
</evidence>
<keyword evidence="10 11" id="KW-0472">Membrane</keyword>
<keyword evidence="14" id="KW-1185">Reference proteome</keyword>
<dbReference type="Proteomes" id="UP000539372">
    <property type="component" value="Unassembled WGS sequence"/>
</dbReference>
<dbReference type="CDD" id="cd00082">
    <property type="entry name" value="HisKA"/>
    <property type="match status" value="1"/>
</dbReference>
<dbReference type="InterPro" id="IPR003594">
    <property type="entry name" value="HATPase_dom"/>
</dbReference>
<dbReference type="RefSeq" id="WP_169624772.1">
    <property type="nucleotide sequence ID" value="NZ_JABBNT010000002.1"/>
</dbReference>
<keyword evidence="6" id="KW-0547">Nucleotide-binding</keyword>
<dbReference type="InterPro" id="IPR050736">
    <property type="entry name" value="Sensor_HK_Regulatory"/>
</dbReference>
<dbReference type="PROSITE" id="PS50109">
    <property type="entry name" value="HIS_KIN"/>
    <property type="match status" value="1"/>
</dbReference>
<name>A0A7Y0E118_9PROT</name>
<feature type="transmembrane region" description="Helical" evidence="11">
    <location>
        <begin position="173"/>
        <end position="197"/>
    </location>
</feature>
<keyword evidence="4" id="KW-0597">Phosphoprotein</keyword>
<dbReference type="PANTHER" id="PTHR43711:SF26">
    <property type="entry name" value="SENSOR HISTIDINE KINASE RCSC"/>
    <property type="match status" value="1"/>
</dbReference>
<dbReference type="Gene3D" id="3.30.565.10">
    <property type="entry name" value="Histidine kinase-like ATPase, C-terminal domain"/>
    <property type="match status" value="1"/>
</dbReference>
<dbReference type="PANTHER" id="PTHR43711">
    <property type="entry name" value="TWO-COMPONENT HISTIDINE KINASE"/>
    <property type="match status" value="1"/>
</dbReference>
<evidence type="ECO:0000256" key="5">
    <source>
        <dbReference type="ARBA" id="ARBA00022679"/>
    </source>
</evidence>
<keyword evidence="7 13" id="KW-0418">Kinase</keyword>
<evidence type="ECO:0000313" key="13">
    <source>
        <dbReference type="EMBL" id="NMM44491.1"/>
    </source>
</evidence>
<evidence type="ECO:0000256" key="6">
    <source>
        <dbReference type="ARBA" id="ARBA00022741"/>
    </source>
</evidence>
<evidence type="ECO:0000259" key="12">
    <source>
        <dbReference type="PROSITE" id="PS50109"/>
    </source>
</evidence>
<evidence type="ECO:0000256" key="10">
    <source>
        <dbReference type="ARBA" id="ARBA00023136"/>
    </source>
</evidence>
<dbReference type="Pfam" id="PF00512">
    <property type="entry name" value="HisKA"/>
    <property type="match status" value="1"/>
</dbReference>
<keyword evidence="8" id="KW-0067">ATP-binding</keyword>
<evidence type="ECO:0000256" key="8">
    <source>
        <dbReference type="ARBA" id="ARBA00022840"/>
    </source>
</evidence>
<dbReference type="InterPro" id="IPR036890">
    <property type="entry name" value="HATPase_C_sf"/>
</dbReference>
<dbReference type="SMART" id="SM00388">
    <property type="entry name" value="HisKA"/>
    <property type="match status" value="1"/>
</dbReference>
<dbReference type="SUPFAM" id="SSF55874">
    <property type="entry name" value="ATPase domain of HSP90 chaperone/DNA topoisomerase II/histidine kinase"/>
    <property type="match status" value="1"/>
</dbReference>
<keyword evidence="5" id="KW-0808">Transferase</keyword>
<evidence type="ECO:0000256" key="11">
    <source>
        <dbReference type="SAM" id="Phobius"/>
    </source>
</evidence>
<dbReference type="GO" id="GO:0000155">
    <property type="term" value="F:phosphorelay sensor kinase activity"/>
    <property type="evidence" value="ECO:0007669"/>
    <property type="project" value="InterPro"/>
</dbReference>
<protein>
    <recommendedName>
        <fullName evidence="3">histidine kinase</fullName>
        <ecNumber evidence="3">2.7.13.3</ecNumber>
    </recommendedName>
</protein>
<accession>A0A7Y0E118</accession>
<feature type="transmembrane region" description="Helical" evidence="11">
    <location>
        <begin position="6"/>
        <end position="27"/>
    </location>
</feature>
<evidence type="ECO:0000256" key="3">
    <source>
        <dbReference type="ARBA" id="ARBA00012438"/>
    </source>
</evidence>
<evidence type="ECO:0000256" key="2">
    <source>
        <dbReference type="ARBA" id="ARBA00004370"/>
    </source>
</evidence>
<keyword evidence="9" id="KW-0902">Two-component regulatory system</keyword>
<proteinExistence type="predicted"/>
<organism evidence="13 14">
    <name type="scientific">Pacificispira spongiicola</name>
    <dbReference type="NCBI Taxonomy" id="2729598"/>
    <lineage>
        <taxon>Bacteria</taxon>
        <taxon>Pseudomonadati</taxon>
        <taxon>Pseudomonadota</taxon>
        <taxon>Alphaproteobacteria</taxon>
        <taxon>Rhodospirillales</taxon>
        <taxon>Rhodospirillaceae</taxon>
        <taxon>Pacificispira</taxon>
    </lineage>
</organism>
<dbReference type="Pfam" id="PF02518">
    <property type="entry name" value="HATPase_c"/>
    <property type="match status" value="1"/>
</dbReference>
<dbReference type="InterPro" id="IPR036097">
    <property type="entry name" value="HisK_dim/P_sf"/>
</dbReference>
<dbReference type="FunFam" id="1.10.287.130:FF:000038">
    <property type="entry name" value="Sensory transduction histidine kinase"/>
    <property type="match status" value="1"/>
</dbReference>
<feature type="domain" description="Histidine kinase" evidence="12">
    <location>
        <begin position="237"/>
        <end position="466"/>
    </location>
</feature>
<reference evidence="13 14" key="1">
    <citation type="submission" date="2020-04" db="EMBL/GenBank/DDBJ databases">
        <title>Rhodospirillaceae bacterium KN72 isolated from deep sea.</title>
        <authorList>
            <person name="Zhang D.-C."/>
        </authorList>
    </citation>
    <scope>NUCLEOTIDE SEQUENCE [LARGE SCALE GENOMIC DNA]</scope>
    <source>
        <strain evidence="13 14">KN72</strain>
    </source>
</reference>
<sequence>MIASKHIFVTAVFAFFLFMAGVLYLLFNQSVALSERNYERAAVAAYQLRTHYSRAELELLRLTQKPTPNLRDHAVLIYDILYQRAVTLIERPPYNEVIVGAYLDEYNALRNALTGADPTIQKLRAAPDDQIAALARSAYEQLVGYDLRLASFASHLNQEVVLKWEVRQKNLQLTVNILAALVVGLLVSSCAVAFIHLQHLRRIASANASLTSMSEALITAREAAERANRAKSHFLANMSHELRTPLNAIIGFSDMLRHALAGDLPPKAKDYVEDIHMSGTHLLSLVDSVLDTSRIEHGVVDLDISRFPMGPMLDEVLDMMSVAMAKKDIHFHRSLADPALYDADLLADRKAVKQMLINLISNSVKFTDRGGDAGIDAEWHPDGGVKFTVWDTGIGIPEQDMDRIQSAFERGSNIQTANSMAAGPVDGVGLGLSITRALIERHGGHMVIRSEIGKGTRVTLSLPREVVSTTSI</sequence>
<evidence type="ECO:0000256" key="9">
    <source>
        <dbReference type="ARBA" id="ARBA00023012"/>
    </source>
</evidence>
<evidence type="ECO:0000256" key="1">
    <source>
        <dbReference type="ARBA" id="ARBA00000085"/>
    </source>
</evidence>
<dbReference type="SMART" id="SM00387">
    <property type="entry name" value="HATPase_c"/>
    <property type="match status" value="1"/>
</dbReference>
<keyword evidence="11" id="KW-0812">Transmembrane</keyword>
<dbReference type="Gene3D" id="1.10.287.130">
    <property type="match status" value="1"/>
</dbReference>
<evidence type="ECO:0000313" key="14">
    <source>
        <dbReference type="Proteomes" id="UP000539372"/>
    </source>
</evidence>
<dbReference type="GO" id="GO:0016020">
    <property type="term" value="C:membrane"/>
    <property type="evidence" value="ECO:0007669"/>
    <property type="project" value="UniProtKB-SubCell"/>
</dbReference>
<dbReference type="InterPro" id="IPR003661">
    <property type="entry name" value="HisK_dim/P_dom"/>
</dbReference>
<dbReference type="InterPro" id="IPR005467">
    <property type="entry name" value="His_kinase_dom"/>
</dbReference>
<comment type="catalytic activity">
    <reaction evidence="1">
        <text>ATP + protein L-histidine = ADP + protein N-phospho-L-histidine.</text>
        <dbReference type="EC" id="2.7.13.3"/>
    </reaction>
</comment>
<dbReference type="SUPFAM" id="SSF47384">
    <property type="entry name" value="Homodimeric domain of signal transducing histidine kinase"/>
    <property type="match status" value="1"/>
</dbReference>